<evidence type="ECO:0000313" key="1">
    <source>
        <dbReference type="EMBL" id="MBU9697438.1"/>
    </source>
</evidence>
<name>A0ABS6J127_9RHOB</name>
<protein>
    <recommendedName>
        <fullName evidence="3">Pilus assembly protein</fullName>
    </recommendedName>
</protein>
<proteinExistence type="predicted"/>
<evidence type="ECO:0008006" key="3">
    <source>
        <dbReference type="Google" id="ProtNLM"/>
    </source>
</evidence>
<dbReference type="RefSeq" id="WP_161761491.1">
    <property type="nucleotide sequence ID" value="NZ_JAAATX020000004.1"/>
</dbReference>
<comment type="caution">
    <text evidence="1">The sequence shown here is derived from an EMBL/GenBank/DDBJ whole genome shotgun (WGS) entry which is preliminary data.</text>
</comment>
<evidence type="ECO:0000313" key="2">
    <source>
        <dbReference type="Proteomes" id="UP000731907"/>
    </source>
</evidence>
<organism evidence="1 2">
    <name type="scientific">Paragemmobacter amnigenus</name>
    <dbReference type="NCBI Taxonomy" id="2852097"/>
    <lineage>
        <taxon>Bacteria</taxon>
        <taxon>Pseudomonadati</taxon>
        <taxon>Pseudomonadota</taxon>
        <taxon>Alphaproteobacteria</taxon>
        <taxon>Rhodobacterales</taxon>
        <taxon>Paracoccaceae</taxon>
        <taxon>Paragemmobacter</taxon>
    </lineage>
</organism>
<dbReference type="Proteomes" id="UP000731907">
    <property type="component" value="Unassembled WGS sequence"/>
</dbReference>
<dbReference type="EMBL" id="JAAATX020000004">
    <property type="protein sequence ID" value="MBU9697438.1"/>
    <property type="molecule type" value="Genomic_DNA"/>
</dbReference>
<reference evidence="1 2" key="1">
    <citation type="submission" date="2021-06" db="EMBL/GenBank/DDBJ databases">
        <title>Rhodobacteraceae bacterium strain HSP-20.</title>
        <authorList>
            <person name="Chen W.-M."/>
        </authorList>
    </citation>
    <scope>NUCLEOTIDE SEQUENCE [LARGE SCALE GENOMIC DNA]</scope>
    <source>
        <strain evidence="1 2">HSP-20</strain>
    </source>
</reference>
<gene>
    <name evidence="1" type="ORF">GU927_006215</name>
</gene>
<accession>A0ABS6J127</accession>
<keyword evidence="2" id="KW-1185">Reference proteome</keyword>
<sequence length="87" mass="9478">MAFLTILAIGTFGLLLAGVSHISISRERKALLDARARLAEEQAAKAATETEASSVRHRALSAFVLRASLPRHAQAAPKQYRRVRAKL</sequence>